<sequence length="160" mass="17885">MGIGLTGVRAAVLLLHWTDSALNMVETTGSFMARCAGYTIHFCARASPSISLVIFGQCCYVPCNDAISQERPRARHNPSKTPPLTIALASPFLEIDMMISHLREYCNVHMLFRLSFDSGSSDKRSSRQCISPYVKCLCSQTRYGRCMASYHPYFDRRGST</sequence>
<feature type="signal peptide" evidence="1">
    <location>
        <begin position="1"/>
        <end position="20"/>
    </location>
</feature>
<keyword evidence="3" id="KW-1185">Reference proteome</keyword>
<feature type="chain" id="PRO_5035433434" description="Secreted protein" evidence="1">
    <location>
        <begin position="21"/>
        <end position="160"/>
    </location>
</feature>
<name>A0A8K0XLC7_9AGAR</name>
<gene>
    <name evidence="2" type="ORF">BXZ70DRAFT_499053</name>
</gene>
<accession>A0A8K0XLC7</accession>
<reference evidence="2" key="1">
    <citation type="journal article" date="2021" name="New Phytol.">
        <title>Evolutionary innovations through gain and loss of genes in the ectomycorrhizal Boletales.</title>
        <authorList>
            <person name="Wu G."/>
            <person name="Miyauchi S."/>
            <person name="Morin E."/>
            <person name="Kuo A."/>
            <person name="Drula E."/>
            <person name="Varga T."/>
            <person name="Kohler A."/>
            <person name="Feng B."/>
            <person name="Cao Y."/>
            <person name="Lipzen A."/>
            <person name="Daum C."/>
            <person name="Hundley H."/>
            <person name="Pangilinan J."/>
            <person name="Johnson J."/>
            <person name="Barry K."/>
            <person name="LaButti K."/>
            <person name="Ng V."/>
            <person name="Ahrendt S."/>
            <person name="Min B."/>
            <person name="Choi I.G."/>
            <person name="Park H."/>
            <person name="Plett J.M."/>
            <person name="Magnuson J."/>
            <person name="Spatafora J.W."/>
            <person name="Nagy L.G."/>
            <person name="Henrissat B."/>
            <person name="Grigoriev I.V."/>
            <person name="Yang Z.L."/>
            <person name="Xu J."/>
            <person name="Martin F.M."/>
        </authorList>
    </citation>
    <scope>NUCLEOTIDE SEQUENCE</scope>
    <source>
        <strain evidence="2">KKN 215</strain>
    </source>
</reference>
<dbReference type="EMBL" id="JAEVFJ010000039">
    <property type="protein sequence ID" value="KAH8088902.1"/>
    <property type="molecule type" value="Genomic_DNA"/>
</dbReference>
<protein>
    <recommendedName>
        <fullName evidence="4">Secreted protein</fullName>
    </recommendedName>
</protein>
<evidence type="ECO:0000313" key="2">
    <source>
        <dbReference type="EMBL" id="KAH8088902.1"/>
    </source>
</evidence>
<dbReference type="Proteomes" id="UP000813824">
    <property type="component" value="Unassembled WGS sequence"/>
</dbReference>
<evidence type="ECO:0008006" key="4">
    <source>
        <dbReference type="Google" id="ProtNLM"/>
    </source>
</evidence>
<proteinExistence type="predicted"/>
<evidence type="ECO:0000313" key="3">
    <source>
        <dbReference type="Proteomes" id="UP000813824"/>
    </source>
</evidence>
<organism evidence="2 3">
    <name type="scientific">Cristinia sonorae</name>
    <dbReference type="NCBI Taxonomy" id="1940300"/>
    <lineage>
        <taxon>Eukaryota</taxon>
        <taxon>Fungi</taxon>
        <taxon>Dikarya</taxon>
        <taxon>Basidiomycota</taxon>
        <taxon>Agaricomycotina</taxon>
        <taxon>Agaricomycetes</taxon>
        <taxon>Agaricomycetidae</taxon>
        <taxon>Agaricales</taxon>
        <taxon>Pleurotineae</taxon>
        <taxon>Stephanosporaceae</taxon>
        <taxon>Cristinia</taxon>
    </lineage>
</organism>
<evidence type="ECO:0000256" key="1">
    <source>
        <dbReference type="SAM" id="SignalP"/>
    </source>
</evidence>
<comment type="caution">
    <text evidence="2">The sequence shown here is derived from an EMBL/GenBank/DDBJ whole genome shotgun (WGS) entry which is preliminary data.</text>
</comment>
<keyword evidence="1" id="KW-0732">Signal</keyword>
<dbReference type="AlphaFoldDB" id="A0A8K0XLC7"/>